<evidence type="ECO:0000256" key="7">
    <source>
        <dbReference type="ARBA" id="ARBA00049119"/>
    </source>
</evidence>
<dbReference type="RefSeq" id="XP_056558565.1">
    <property type="nucleotide sequence ID" value="XM_056696353.1"/>
</dbReference>
<feature type="transmembrane region" description="Helical" evidence="8">
    <location>
        <begin position="367"/>
        <end position="387"/>
    </location>
</feature>
<dbReference type="GO" id="GO:1904679">
    <property type="term" value="P:myo-inositol import across plasma membrane"/>
    <property type="evidence" value="ECO:0007669"/>
    <property type="project" value="TreeGrafter"/>
</dbReference>
<dbReference type="GO" id="GO:0005366">
    <property type="term" value="F:myo-inositol:proton symporter activity"/>
    <property type="evidence" value="ECO:0007669"/>
    <property type="project" value="TreeGrafter"/>
</dbReference>
<dbReference type="Gene3D" id="1.20.1250.20">
    <property type="entry name" value="MFS general substrate transporter like domains"/>
    <property type="match status" value="1"/>
</dbReference>
<evidence type="ECO:0000256" key="8">
    <source>
        <dbReference type="SAM" id="Phobius"/>
    </source>
</evidence>
<dbReference type="AlphaFoldDB" id="A0A9W9VHH8"/>
<evidence type="ECO:0000256" key="3">
    <source>
        <dbReference type="ARBA" id="ARBA00022448"/>
    </source>
</evidence>
<keyword evidence="4 8" id="KW-0812">Transmembrane</keyword>
<comment type="similarity">
    <text evidence="2">Belongs to the major facilitator superfamily. Sugar transporter (TC 2.A.1.1) family.</text>
</comment>
<feature type="transmembrane region" description="Helical" evidence="8">
    <location>
        <begin position="63"/>
        <end position="81"/>
    </location>
</feature>
<evidence type="ECO:0000256" key="4">
    <source>
        <dbReference type="ARBA" id="ARBA00022692"/>
    </source>
</evidence>
<dbReference type="InterPro" id="IPR003663">
    <property type="entry name" value="Sugar/inositol_transpt"/>
</dbReference>
<comment type="subcellular location">
    <subcellularLocation>
        <location evidence="1">Membrane</location>
        <topology evidence="1">Multi-pass membrane protein</topology>
    </subcellularLocation>
</comment>
<dbReference type="PRINTS" id="PR00171">
    <property type="entry name" value="SUGRTRNSPORT"/>
</dbReference>
<keyword evidence="3" id="KW-0813">Transport</keyword>
<comment type="caution">
    <text evidence="10">The sequence shown here is derived from an EMBL/GenBank/DDBJ whole genome shotgun (WGS) entry which is preliminary data.</text>
</comment>
<keyword evidence="11" id="KW-1185">Reference proteome</keyword>
<dbReference type="PANTHER" id="PTHR48020">
    <property type="entry name" value="PROTON MYO-INOSITOL COTRANSPORTER"/>
    <property type="match status" value="1"/>
</dbReference>
<evidence type="ECO:0000259" key="9">
    <source>
        <dbReference type="PROSITE" id="PS50850"/>
    </source>
</evidence>
<feature type="transmembrane region" description="Helical" evidence="8">
    <location>
        <begin position="223"/>
        <end position="245"/>
    </location>
</feature>
<dbReference type="Pfam" id="PF00083">
    <property type="entry name" value="Sugar_tr"/>
    <property type="match status" value="1"/>
</dbReference>
<gene>
    <name evidence="10" type="ORF">N7496_003422</name>
</gene>
<reference evidence="10" key="2">
    <citation type="journal article" date="2023" name="IMA Fungus">
        <title>Comparative genomic study of the Penicillium genus elucidates a diverse pangenome and 15 lateral gene transfer events.</title>
        <authorList>
            <person name="Petersen C."/>
            <person name="Sorensen T."/>
            <person name="Nielsen M.R."/>
            <person name="Sondergaard T.E."/>
            <person name="Sorensen J.L."/>
            <person name="Fitzpatrick D.A."/>
            <person name="Frisvad J.C."/>
            <person name="Nielsen K.L."/>
        </authorList>
    </citation>
    <scope>NUCLEOTIDE SEQUENCE</scope>
    <source>
        <strain evidence="10">IBT 29864</strain>
    </source>
</reference>
<dbReference type="InterPro" id="IPR005829">
    <property type="entry name" value="Sugar_transporter_CS"/>
</dbReference>
<feature type="transmembrane region" description="Helical" evidence="8">
    <location>
        <begin position="136"/>
        <end position="153"/>
    </location>
</feature>
<comment type="catalytic activity">
    <reaction evidence="7">
        <text>myo-inositol(out) + H(+)(out) = myo-inositol(in) + H(+)(in)</text>
        <dbReference type="Rhea" id="RHEA:60364"/>
        <dbReference type="ChEBI" id="CHEBI:15378"/>
        <dbReference type="ChEBI" id="CHEBI:17268"/>
    </reaction>
</comment>
<evidence type="ECO:0000256" key="2">
    <source>
        <dbReference type="ARBA" id="ARBA00010992"/>
    </source>
</evidence>
<dbReference type="NCBIfam" id="TIGR00879">
    <property type="entry name" value="SP"/>
    <property type="match status" value="1"/>
</dbReference>
<keyword evidence="5 8" id="KW-1133">Transmembrane helix</keyword>
<feature type="transmembrane region" description="Helical" evidence="8">
    <location>
        <begin position="509"/>
        <end position="532"/>
    </location>
</feature>
<dbReference type="OrthoDB" id="6339427at2759"/>
<feature type="domain" description="Major facilitator superfamily (MFS) profile" evidence="9">
    <location>
        <begin position="68"/>
        <end position="531"/>
    </location>
</feature>
<organism evidence="10 11">
    <name type="scientific">Penicillium cataractarum</name>
    <dbReference type="NCBI Taxonomy" id="2100454"/>
    <lineage>
        <taxon>Eukaryota</taxon>
        <taxon>Fungi</taxon>
        <taxon>Dikarya</taxon>
        <taxon>Ascomycota</taxon>
        <taxon>Pezizomycotina</taxon>
        <taxon>Eurotiomycetes</taxon>
        <taxon>Eurotiomycetidae</taxon>
        <taxon>Eurotiales</taxon>
        <taxon>Aspergillaceae</taxon>
        <taxon>Penicillium</taxon>
    </lineage>
</organism>
<feature type="transmembrane region" description="Helical" evidence="8">
    <location>
        <begin position="159"/>
        <end position="183"/>
    </location>
</feature>
<dbReference type="FunFam" id="1.20.1250.20:FF:000073">
    <property type="entry name" value="MFS myo-inositol transporter, putative"/>
    <property type="match status" value="1"/>
</dbReference>
<dbReference type="EMBL" id="JAPZBS010000002">
    <property type="protein sequence ID" value="KAJ5380994.1"/>
    <property type="molecule type" value="Genomic_DNA"/>
</dbReference>
<evidence type="ECO:0000256" key="6">
    <source>
        <dbReference type="ARBA" id="ARBA00023136"/>
    </source>
</evidence>
<dbReference type="PANTHER" id="PTHR48020:SF12">
    <property type="entry name" value="PROTON MYO-INOSITOL COTRANSPORTER"/>
    <property type="match status" value="1"/>
</dbReference>
<sequence>MPIDGTATNGNSDTELQNMALREEADHSGPHAPLLAPTEAFPDYDHEADDGVPASELQYSGGWFIWSLTFSAGISGLLFGYDTGVISSTLVTIGSDLSNRPLTTLDESLITSCTSLFALIASPFTGILADKWGRRRVILIADILFALGALIQASSSQVWGMIVGRSIVGLAVGSASAVTPLYISEVAPSHIRGRLVTILSLLITGGQVVAYVVGWLFSRTAGGWRWIVGLGAAPAFLQFAVLVLLPETPRWLVQAGLDNRAVDVLTRIYQDCPGRDRVVRRVMRDIKGEIAEEELEMGPNKDPGTKPQWLHDASQRAQDLFHNGGNRRALTIAMMLQALQQLCGFNSLMYFSGIIFTALAFSSPTLTSLTVAGTNFLFTLVAFGLIDKIGRRRILLYSIPVMIIALVLCAFAFSSLDVSWDSQPPPQGQDSPDSPGAVYPLVILLCLTIYTAAYAFGLGNVPWQQSELFPLNVRSLGSGLATATNWGSNFVVGLTFLPMMKWMSPTWTFAVYALVCAVGWFVILQHVASFLCTDQDLRNLNLVCREMRDRVLAPESMVWRARFDDEYDLPVGRTNAELKAEYQTRAIVLPQTIDFRQEASEHQKLWLEVLQQMVLESLTLPLKSDTSKTYKRIRETLTDSDLLEHPWRENPSELLCTVQLSLTALALTLDPADESTPAIKNKCTRSEYDIASVYSHGKKPDGPFINHEKLDLATLLHMRSFWQRHLLNKAEQTYNESFAKLPEESRPQARKSSTDQEAGLSVSWLGYYSCLHPMPASRKDFEDQETCADLRGDHLSQVEVMTLNIHIKPNEPFWPDHCNRIIPLRGGDETPRTYFRGTQSTLNGDPAENPVFGFCEAIAHPYGGFPGWTRICFAICEEPDSSDDEDEMMDIDDDSDGNYHWVHGYEGVILPGGRIMLGRWMDLKNMDASGRGPFIFWDL</sequence>
<dbReference type="PROSITE" id="PS00216">
    <property type="entry name" value="SUGAR_TRANSPORT_1"/>
    <property type="match status" value="2"/>
</dbReference>
<dbReference type="InterPro" id="IPR036259">
    <property type="entry name" value="MFS_trans_sf"/>
</dbReference>
<dbReference type="InterPro" id="IPR005828">
    <property type="entry name" value="MFS_sugar_transport-like"/>
</dbReference>
<evidence type="ECO:0000256" key="1">
    <source>
        <dbReference type="ARBA" id="ARBA00004141"/>
    </source>
</evidence>
<dbReference type="GO" id="GO:0016020">
    <property type="term" value="C:membrane"/>
    <property type="evidence" value="ECO:0007669"/>
    <property type="project" value="UniProtKB-SubCell"/>
</dbReference>
<keyword evidence="6 8" id="KW-0472">Membrane</keyword>
<dbReference type="PROSITE" id="PS50850">
    <property type="entry name" value="MFS"/>
    <property type="match status" value="1"/>
</dbReference>
<feature type="transmembrane region" description="Helical" evidence="8">
    <location>
        <begin position="394"/>
        <end position="416"/>
    </location>
</feature>
<dbReference type="GeneID" id="81435530"/>
<protein>
    <submittedName>
        <fullName evidence="10">Major facilitator superfamily domain general substrate transporter</fullName>
    </submittedName>
</protein>
<dbReference type="InterPro" id="IPR050814">
    <property type="entry name" value="Myo-inositol_Transporter"/>
</dbReference>
<evidence type="ECO:0000256" key="5">
    <source>
        <dbReference type="ARBA" id="ARBA00022989"/>
    </source>
</evidence>
<feature type="transmembrane region" description="Helical" evidence="8">
    <location>
        <begin position="436"/>
        <end position="456"/>
    </location>
</feature>
<proteinExistence type="inferred from homology"/>
<evidence type="ECO:0000313" key="11">
    <source>
        <dbReference type="Proteomes" id="UP001147782"/>
    </source>
</evidence>
<feature type="transmembrane region" description="Helical" evidence="8">
    <location>
        <begin position="195"/>
        <end position="217"/>
    </location>
</feature>
<reference evidence="10" key="1">
    <citation type="submission" date="2022-11" db="EMBL/GenBank/DDBJ databases">
        <authorList>
            <person name="Petersen C."/>
        </authorList>
    </citation>
    <scope>NUCLEOTIDE SEQUENCE</scope>
    <source>
        <strain evidence="10">IBT 29864</strain>
    </source>
</reference>
<dbReference type="InterPro" id="IPR020846">
    <property type="entry name" value="MFS_dom"/>
</dbReference>
<dbReference type="Proteomes" id="UP001147782">
    <property type="component" value="Unassembled WGS sequence"/>
</dbReference>
<evidence type="ECO:0000313" key="10">
    <source>
        <dbReference type="EMBL" id="KAJ5380994.1"/>
    </source>
</evidence>
<dbReference type="PROSITE" id="PS00217">
    <property type="entry name" value="SUGAR_TRANSPORT_2"/>
    <property type="match status" value="1"/>
</dbReference>
<feature type="transmembrane region" description="Helical" evidence="8">
    <location>
        <begin position="342"/>
        <end position="361"/>
    </location>
</feature>
<accession>A0A9W9VHH8</accession>
<name>A0A9W9VHH8_9EURO</name>
<dbReference type="SUPFAM" id="SSF103473">
    <property type="entry name" value="MFS general substrate transporter"/>
    <property type="match status" value="1"/>
</dbReference>